<keyword evidence="4" id="KW-1185">Reference proteome</keyword>
<protein>
    <submittedName>
        <fullName evidence="3">Uncharacterized protein</fullName>
    </submittedName>
</protein>
<dbReference type="EMBL" id="WIGO01000132">
    <property type="protein sequence ID" value="KAF6827786.1"/>
    <property type="molecule type" value="Genomic_DNA"/>
</dbReference>
<gene>
    <name evidence="3" type="ORF">CPLU01_08900</name>
</gene>
<evidence type="ECO:0000313" key="3">
    <source>
        <dbReference type="EMBL" id="KAF6827786.1"/>
    </source>
</evidence>
<proteinExistence type="predicted"/>
<feature type="region of interest" description="Disordered" evidence="1">
    <location>
        <begin position="175"/>
        <end position="221"/>
    </location>
</feature>
<comment type="caution">
    <text evidence="3">The sequence shown here is derived from an EMBL/GenBank/DDBJ whole genome shotgun (WGS) entry which is preliminary data.</text>
</comment>
<feature type="transmembrane region" description="Helical" evidence="2">
    <location>
        <begin position="146"/>
        <end position="169"/>
    </location>
</feature>
<reference evidence="3" key="1">
    <citation type="journal article" date="2020" name="Phytopathology">
        <title>Genome Sequence Resources of Colletotrichum truncatum, C. plurivorum, C. musicola, and C. sojae: Four Species Pathogenic to Soybean (Glycine max).</title>
        <authorList>
            <person name="Rogerio F."/>
            <person name="Boufleur T.R."/>
            <person name="Ciampi-Guillardi M."/>
            <person name="Sukno S.A."/>
            <person name="Thon M.R."/>
            <person name="Massola Junior N.S."/>
            <person name="Baroncelli R."/>
        </authorList>
    </citation>
    <scope>NUCLEOTIDE SEQUENCE</scope>
    <source>
        <strain evidence="3">LFN00145</strain>
    </source>
</reference>
<feature type="region of interest" description="Disordered" evidence="1">
    <location>
        <begin position="305"/>
        <end position="327"/>
    </location>
</feature>
<sequence length="327" mass="33843">MATTQLGLSCPRGGDFYVCTGSKVEFLGCCASNPCADGSGKCPTKDLRISSFNPDRYASIPAQGCDDARPANETFYTCKNSISFIGCCASNPCQENDGLCPVDNLLPTKLASDASSRAIFVGSSDTPSPSGTSGGGSSGGGLPTGAIVGIAVGAVVAVGIIIAIVWRCGWHARKRNERREPTWEPAAQSGHPEMGFVAPPHSPAPYDPARSPVPYDPSGSPVPYNNRAASYATTAVPGSYGSASPPPPHSPYYGMKHPHSPSIDERHLSMYTDTNTNVSSLSGLGSRHPTPFGVTTDLQPVSELDSTATTAPQAPIAELGDGTPVKK</sequence>
<keyword evidence="2" id="KW-0472">Membrane</keyword>
<name>A0A8H6KBP1_9PEZI</name>
<keyword evidence="2" id="KW-0812">Transmembrane</keyword>
<dbReference type="AlphaFoldDB" id="A0A8H6KBP1"/>
<keyword evidence="2" id="KW-1133">Transmembrane helix</keyword>
<evidence type="ECO:0000256" key="2">
    <source>
        <dbReference type="SAM" id="Phobius"/>
    </source>
</evidence>
<accession>A0A8H6KBP1</accession>
<evidence type="ECO:0000313" key="4">
    <source>
        <dbReference type="Proteomes" id="UP000654918"/>
    </source>
</evidence>
<evidence type="ECO:0000256" key="1">
    <source>
        <dbReference type="SAM" id="MobiDB-lite"/>
    </source>
</evidence>
<dbReference type="Proteomes" id="UP000654918">
    <property type="component" value="Unassembled WGS sequence"/>
</dbReference>
<feature type="region of interest" description="Disordered" evidence="1">
    <location>
        <begin position="237"/>
        <end position="259"/>
    </location>
</feature>
<organism evidence="3 4">
    <name type="scientific">Colletotrichum plurivorum</name>
    <dbReference type="NCBI Taxonomy" id="2175906"/>
    <lineage>
        <taxon>Eukaryota</taxon>
        <taxon>Fungi</taxon>
        <taxon>Dikarya</taxon>
        <taxon>Ascomycota</taxon>
        <taxon>Pezizomycotina</taxon>
        <taxon>Sordariomycetes</taxon>
        <taxon>Hypocreomycetidae</taxon>
        <taxon>Glomerellales</taxon>
        <taxon>Glomerellaceae</taxon>
        <taxon>Colletotrichum</taxon>
        <taxon>Colletotrichum orchidearum species complex</taxon>
    </lineage>
</organism>